<dbReference type="OrthoDB" id="6500128at2759"/>
<feature type="transmembrane region" description="Helical" evidence="11">
    <location>
        <begin position="349"/>
        <end position="367"/>
    </location>
</feature>
<evidence type="ECO:0000256" key="3">
    <source>
        <dbReference type="ARBA" id="ARBA00022692"/>
    </source>
</evidence>
<comment type="catalytic activity">
    <reaction evidence="10">
        <text>(glutathione)4[2Fe(III)-2S] cluster(in) + ATP + H2O = (glutathione)4[2Fe(III)-2S] cluster(out) + ADP + phosphate + H(+)</text>
        <dbReference type="Rhea" id="RHEA:67028"/>
        <dbReference type="ChEBI" id="CHEBI:15377"/>
        <dbReference type="ChEBI" id="CHEBI:15378"/>
        <dbReference type="ChEBI" id="CHEBI:30616"/>
        <dbReference type="ChEBI" id="CHEBI:43474"/>
        <dbReference type="ChEBI" id="CHEBI:167627"/>
        <dbReference type="ChEBI" id="CHEBI:456216"/>
    </reaction>
    <physiologicalReaction direction="left-to-right" evidence="10">
        <dbReference type="Rhea" id="RHEA:67029"/>
    </physiologicalReaction>
</comment>
<keyword evidence="4" id="KW-0547">Nucleotide-binding</keyword>
<organism evidence="14 15">
    <name type="scientific">Brachionus calyciflorus</name>
    <dbReference type="NCBI Taxonomy" id="104777"/>
    <lineage>
        <taxon>Eukaryota</taxon>
        <taxon>Metazoa</taxon>
        <taxon>Spiralia</taxon>
        <taxon>Gnathifera</taxon>
        <taxon>Rotifera</taxon>
        <taxon>Eurotatoria</taxon>
        <taxon>Monogononta</taxon>
        <taxon>Pseudotrocha</taxon>
        <taxon>Ploima</taxon>
        <taxon>Brachionidae</taxon>
        <taxon>Brachionus</taxon>
    </lineage>
</organism>
<keyword evidence="2" id="KW-0813">Transport</keyword>
<evidence type="ECO:0000256" key="8">
    <source>
        <dbReference type="ARBA" id="ARBA00041016"/>
    </source>
</evidence>
<feature type="transmembrane region" description="Helical" evidence="11">
    <location>
        <begin position="106"/>
        <end position="127"/>
    </location>
</feature>
<dbReference type="CDD" id="cd18582">
    <property type="entry name" value="ABC_6TM_ATM1_ABCB7"/>
    <property type="match status" value="1"/>
</dbReference>
<dbReference type="PROSITE" id="PS50929">
    <property type="entry name" value="ABC_TM1F"/>
    <property type="match status" value="1"/>
</dbReference>
<evidence type="ECO:0000256" key="7">
    <source>
        <dbReference type="ARBA" id="ARBA00023136"/>
    </source>
</evidence>
<dbReference type="GO" id="GO:0016887">
    <property type="term" value="F:ATP hydrolysis activity"/>
    <property type="evidence" value="ECO:0007669"/>
    <property type="project" value="InterPro"/>
</dbReference>
<keyword evidence="15" id="KW-1185">Reference proteome</keyword>
<comment type="subcellular location">
    <subcellularLocation>
        <location evidence="1">Mitochondrion inner membrane</location>
        <topology evidence="1">Multi-pass membrane protein</topology>
    </subcellularLocation>
</comment>
<dbReference type="PROSITE" id="PS00211">
    <property type="entry name" value="ABC_TRANSPORTER_1"/>
    <property type="match status" value="1"/>
</dbReference>
<evidence type="ECO:0000256" key="2">
    <source>
        <dbReference type="ARBA" id="ARBA00022448"/>
    </source>
</evidence>
<evidence type="ECO:0000256" key="5">
    <source>
        <dbReference type="ARBA" id="ARBA00022840"/>
    </source>
</evidence>
<dbReference type="PANTHER" id="PTHR24221">
    <property type="entry name" value="ATP-BINDING CASSETTE SUB-FAMILY B"/>
    <property type="match status" value="1"/>
</dbReference>
<accession>A0A814ANW7</accession>
<evidence type="ECO:0000256" key="6">
    <source>
        <dbReference type="ARBA" id="ARBA00022989"/>
    </source>
</evidence>
<dbReference type="InterPro" id="IPR003593">
    <property type="entry name" value="AAA+_ATPase"/>
</dbReference>
<evidence type="ECO:0000313" key="14">
    <source>
        <dbReference type="EMBL" id="CAF0916904.1"/>
    </source>
</evidence>
<dbReference type="GO" id="GO:0140359">
    <property type="term" value="F:ABC-type transporter activity"/>
    <property type="evidence" value="ECO:0007669"/>
    <property type="project" value="InterPro"/>
</dbReference>
<evidence type="ECO:0000256" key="4">
    <source>
        <dbReference type="ARBA" id="ARBA00022741"/>
    </source>
</evidence>
<dbReference type="InterPro" id="IPR017871">
    <property type="entry name" value="ABC_transporter-like_CS"/>
</dbReference>
<dbReference type="SMART" id="SM00382">
    <property type="entry name" value="AAA"/>
    <property type="match status" value="1"/>
</dbReference>
<feature type="transmembrane region" description="Helical" evidence="11">
    <location>
        <begin position="151"/>
        <end position="169"/>
    </location>
</feature>
<feature type="domain" description="ABC transporter" evidence="12">
    <location>
        <begin position="438"/>
        <end position="672"/>
    </location>
</feature>
<dbReference type="Gene3D" id="3.40.50.300">
    <property type="entry name" value="P-loop containing nucleotide triphosphate hydrolases"/>
    <property type="match status" value="1"/>
</dbReference>
<dbReference type="GO" id="GO:0005524">
    <property type="term" value="F:ATP binding"/>
    <property type="evidence" value="ECO:0007669"/>
    <property type="project" value="UniProtKB-KW"/>
</dbReference>
<dbReference type="InterPro" id="IPR003439">
    <property type="entry name" value="ABC_transporter-like_ATP-bd"/>
</dbReference>
<dbReference type="PANTHER" id="PTHR24221:SF402">
    <property type="entry name" value="IRON-SULFUR CLUSTERS TRANSPORTER ABCB7, MITOCHONDRIAL"/>
    <property type="match status" value="1"/>
</dbReference>
<sequence length="688" mass="76592">MILLSVASNKTFLAKNLLINLTTQPCFKRTLFQQTSRLFKPLNQNKNQIISKRLNLNVNRINTRWHANMPPGSTGAKSPKMTSMEIIKKLVQFIWPKDKPGIKIRVVIAVALLIGSKLLNVAVPFLFKEIVDFLNNNAKIKDFGDSTGDKILLTAIALIIGYGAARAGASLFGEARSAIFATVAQSSVTQLATQVFRHLHKLDLNFHLNRQTGALSKAIDRGTRGISFVLSALLFNIAPTILEVAMVSGILYAKFGLNYALVSVGCIAGYTAFTFLTTQWRTKFRVDMNKAENEAGNKAIDSLINFETVKYFNNDDYEVKRYQESLKKYELSAIKTSTSLAFLNFGQNAIFSTGLTAIMLLAGYGVMGGEMTVGDLVMCNGLLFQLSLPLNFLGTVYREVRQSIIDMQNMFDLTSIQTGIIEKPNAPNLIISPTQSAIVFDKIRFKYQEGADLFSDLSFEVPSGKKIAIVGGSGSGKSTIVRLLYRFYDPIEGRILINNQDIKNVSLNSLRETIGIVPQDTVLFNETIMYNIQYGNMKASVEDVYNVAKMSDLHNTITKMPKQYNTIVGERGLKLSGGEKQRVAIARTMLKNPYIFVYDEATSSLDSITEQTIMSSLRKLIHGRTSICIAHRLITVIDADEIFVLEKGKVVERGSHKHLISNPSSLYHNLWQKQSDQSFLKETEANKI</sequence>
<feature type="domain" description="ABC transmembrane type-1" evidence="13">
    <location>
        <begin position="107"/>
        <end position="402"/>
    </location>
</feature>
<comment type="caution">
    <text evidence="14">The sequence shown here is derived from an EMBL/GenBank/DDBJ whole genome shotgun (WGS) entry which is preliminary data.</text>
</comment>
<dbReference type="AlphaFoldDB" id="A0A814ANW7"/>
<dbReference type="FunFam" id="3.40.50.300:FF:000186">
    <property type="entry name" value="ATP-binding cassette sub-family B member 7, mitochondrial"/>
    <property type="match status" value="1"/>
</dbReference>
<dbReference type="GO" id="GO:0005743">
    <property type="term" value="C:mitochondrial inner membrane"/>
    <property type="evidence" value="ECO:0007669"/>
    <property type="project" value="UniProtKB-SubCell"/>
</dbReference>
<protein>
    <recommendedName>
        <fullName evidence="8">Iron-sulfur clusters transporter ABCB7, mitochondrial</fullName>
    </recommendedName>
    <alternativeName>
        <fullName evidence="9">ATP-binding cassette sub-family B member 7, mitochondrial</fullName>
    </alternativeName>
</protein>
<dbReference type="SUPFAM" id="SSF52540">
    <property type="entry name" value="P-loop containing nucleoside triphosphate hydrolases"/>
    <property type="match status" value="1"/>
</dbReference>
<dbReference type="Pfam" id="PF00005">
    <property type="entry name" value="ABC_tran"/>
    <property type="match status" value="1"/>
</dbReference>
<dbReference type="EMBL" id="CAJNOC010002174">
    <property type="protein sequence ID" value="CAF0916904.1"/>
    <property type="molecule type" value="Genomic_DNA"/>
</dbReference>
<dbReference type="GO" id="GO:0006879">
    <property type="term" value="P:intracellular iron ion homeostasis"/>
    <property type="evidence" value="ECO:0007669"/>
    <property type="project" value="TreeGrafter"/>
</dbReference>
<dbReference type="InterPro" id="IPR039421">
    <property type="entry name" value="Type_1_exporter"/>
</dbReference>
<dbReference type="InterPro" id="IPR036640">
    <property type="entry name" value="ABC1_TM_sf"/>
</dbReference>
<name>A0A814ANW7_9BILA</name>
<dbReference type="InterPro" id="IPR011527">
    <property type="entry name" value="ABC1_TM_dom"/>
</dbReference>
<evidence type="ECO:0000259" key="12">
    <source>
        <dbReference type="PROSITE" id="PS50893"/>
    </source>
</evidence>
<dbReference type="Proteomes" id="UP000663879">
    <property type="component" value="Unassembled WGS sequence"/>
</dbReference>
<dbReference type="PROSITE" id="PS50893">
    <property type="entry name" value="ABC_TRANSPORTER_2"/>
    <property type="match status" value="1"/>
</dbReference>
<dbReference type="SUPFAM" id="SSF90123">
    <property type="entry name" value="ABC transporter transmembrane region"/>
    <property type="match status" value="1"/>
</dbReference>
<keyword evidence="6 11" id="KW-1133">Transmembrane helix</keyword>
<keyword evidence="3 11" id="KW-0812">Transmembrane</keyword>
<evidence type="ECO:0000256" key="11">
    <source>
        <dbReference type="SAM" id="Phobius"/>
    </source>
</evidence>
<evidence type="ECO:0000256" key="9">
    <source>
        <dbReference type="ARBA" id="ARBA00042945"/>
    </source>
</evidence>
<feature type="transmembrane region" description="Helical" evidence="11">
    <location>
        <begin position="259"/>
        <end position="278"/>
    </location>
</feature>
<keyword evidence="7 11" id="KW-0472">Membrane</keyword>
<feature type="transmembrane region" description="Helical" evidence="11">
    <location>
        <begin position="226"/>
        <end position="253"/>
    </location>
</feature>
<proteinExistence type="predicted"/>
<dbReference type="Pfam" id="PF00664">
    <property type="entry name" value="ABC_membrane"/>
    <property type="match status" value="1"/>
</dbReference>
<keyword evidence="5" id="KW-0067">ATP-binding</keyword>
<evidence type="ECO:0000259" key="13">
    <source>
        <dbReference type="PROSITE" id="PS50929"/>
    </source>
</evidence>
<dbReference type="FunFam" id="1.20.1560.10:FF:000004">
    <property type="entry name" value="ATP-binding cassette sub-family B member 7"/>
    <property type="match status" value="1"/>
</dbReference>
<evidence type="ECO:0000256" key="1">
    <source>
        <dbReference type="ARBA" id="ARBA00004448"/>
    </source>
</evidence>
<dbReference type="InterPro" id="IPR027417">
    <property type="entry name" value="P-loop_NTPase"/>
</dbReference>
<evidence type="ECO:0000256" key="10">
    <source>
        <dbReference type="ARBA" id="ARBA00048046"/>
    </source>
</evidence>
<reference evidence="14" key="1">
    <citation type="submission" date="2021-02" db="EMBL/GenBank/DDBJ databases">
        <authorList>
            <person name="Nowell W R."/>
        </authorList>
    </citation>
    <scope>NUCLEOTIDE SEQUENCE</scope>
    <source>
        <strain evidence="14">Ploen Becks lab</strain>
    </source>
</reference>
<dbReference type="Gene3D" id="1.20.1560.10">
    <property type="entry name" value="ABC transporter type 1, transmembrane domain"/>
    <property type="match status" value="1"/>
</dbReference>
<gene>
    <name evidence="14" type="ORF">OXX778_LOCUS12195</name>
</gene>
<evidence type="ECO:0000313" key="15">
    <source>
        <dbReference type="Proteomes" id="UP000663879"/>
    </source>
</evidence>